<dbReference type="KEGG" id="hro:HELRODRAFT_162256"/>
<dbReference type="STRING" id="6412.T1ESF4"/>
<dbReference type="HOGENOM" id="CLU_463285_0_0_1"/>
<evidence type="ECO:0000259" key="2">
    <source>
        <dbReference type="PROSITE" id="PS50106"/>
    </source>
</evidence>
<feature type="region of interest" description="Disordered" evidence="1">
    <location>
        <begin position="557"/>
        <end position="589"/>
    </location>
</feature>
<dbReference type="InParanoid" id="T1ESF4"/>
<evidence type="ECO:0000313" key="3">
    <source>
        <dbReference type="EMBL" id="ESN98796.1"/>
    </source>
</evidence>
<reference evidence="3 5" key="2">
    <citation type="journal article" date="2013" name="Nature">
        <title>Insights into bilaterian evolution from three spiralian genomes.</title>
        <authorList>
            <person name="Simakov O."/>
            <person name="Marletaz F."/>
            <person name="Cho S.J."/>
            <person name="Edsinger-Gonzales E."/>
            <person name="Havlak P."/>
            <person name="Hellsten U."/>
            <person name="Kuo D.H."/>
            <person name="Larsson T."/>
            <person name="Lv J."/>
            <person name="Arendt D."/>
            <person name="Savage R."/>
            <person name="Osoegawa K."/>
            <person name="de Jong P."/>
            <person name="Grimwood J."/>
            <person name="Chapman J.A."/>
            <person name="Shapiro H."/>
            <person name="Aerts A."/>
            <person name="Otillar R.P."/>
            <person name="Terry A.Y."/>
            <person name="Boore J.L."/>
            <person name="Grigoriev I.V."/>
            <person name="Lindberg D.R."/>
            <person name="Seaver E.C."/>
            <person name="Weisblat D.A."/>
            <person name="Putnam N.H."/>
            <person name="Rokhsar D.S."/>
        </authorList>
    </citation>
    <scope>NUCLEOTIDE SEQUENCE</scope>
</reference>
<keyword evidence="5" id="KW-1185">Reference proteome</keyword>
<feature type="compositionally biased region" description="Basic and acidic residues" evidence="1">
    <location>
        <begin position="559"/>
        <end position="569"/>
    </location>
</feature>
<evidence type="ECO:0000313" key="4">
    <source>
        <dbReference type="EnsemblMetazoa" id="HelroP162256"/>
    </source>
</evidence>
<evidence type="ECO:0000313" key="5">
    <source>
        <dbReference type="Proteomes" id="UP000015101"/>
    </source>
</evidence>
<dbReference type="EMBL" id="AMQM01001053">
    <property type="status" value="NOT_ANNOTATED_CDS"/>
    <property type="molecule type" value="Genomic_DNA"/>
</dbReference>
<dbReference type="Gene3D" id="2.30.42.10">
    <property type="match status" value="2"/>
</dbReference>
<proteinExistence type="predicted"/>
<dbReference type="InterPro" id="IPR036034">
    <property type="entry name" value="PDZ_sf"/>
</dbReference>
<dbReference type="CDD" id="cd00136">
    <property type="entry name" value="PDZ_canonical"/>
    <property type="match status" value="1"/>
</dbReference>
<reference evidence="4" key="3">
    <citation type="submission" date="2015-06" db="UniProtKB">
        <authorList>
            <consortium name="EnsemblMetazoa"/>
        </authorList>
    </citation>
    <scope>IDENTIFICATION</scope>
</reference>
<gene>
    <name evidence="4" type="primary">20199504</name>
    <name evidence="3" type="ORF">HELRODRAFT_162256</name>
</gene>
<name>T1ESF4_HELRO</name>
<dbReference type="EMBL" id="KB097143">
    <property type="protein sequence ID" value="ESN98796.1"/>
    <property type="molecule type" value="Genomic_DNA"/>
</dbReference>
<dbReference type="PANTHER" id="PTHR19964">
    <property type="entry name" value="MULTIPLE PDZ DOMAIN PROTEIN"/>
    <property type="match status" value="1"/>
</dbReference>
<dbReference type="SMART" id="SM00228">
    <property type="entry name" value="PDZ"/>
    <property type="match status" value="2"/>
</dbReference>
<sequence>MDYIKNNEENMNGNLLAGENMDAASDKVMQYRNVVLADNFPSYAKWKFIEIMLEKRDDEDSFGFILMKNNNSTKLLNKSASKVVKKLEDAVRHVGDKLVVVEILEGGAAHREGTMKLGDQIVAINNISMNQLTEQMAHHVMKQSGSSVTLCIEYITHFNNCIYTFIDFRTDNPTPILVHLKDFFVTPNEITLTSQQLSDADEEIIVVDNVYEAGNVDRLGLIQAGDQILEINHVNLRQKSLDDAIRILNLASQRTSASSNPLRQSALPVFSRYLDSTNISSPASSSLQLITFPSTYQFPPSPTDPTLGLVLCKDLYNNLDLLYNFKKATACIRSDDDDEGEDGRRKHPPLVRMKMLHRGNNLSSTERSSSLKSSFAGLDHFRSLSCVSNSFNEDTEKPNWFGEANNVNNKSCRTFSCIQPNEMNKHDVENEINFNSYFLEKYIQQNHQIKKQLSKESPLYTKKQSVQSHQNQCNNVNGKNMIDSANNSSVVNIEKKTPGGIPDDIRVNNSATFDDINYRNNPLNKELSSKDDGKHVLYQTKTIDNREHNTVAHAANTRTEADSRGKDEVSNITTPSTKQKVVRSNQVLK</sequence>
<dbReference type="InterPro" id="IPR051342">
    <property type="entry name" value="PDZ_scaffold"/>
</dbReference>
<dbReference type="eggNOG" id="KOG3528">
    <property type="taxonomic scope" value="Eukaryota"/>
</dbReference>
<dbReference type="Proteomes" id="UP000015101">
    <property type="component" value="Unassembled WGS sequence"/>
</dbReference>
<dbReference type="GeneID" id="20199504"/>
<feature type="compositionally biased region" description="Polar residues" evidence="1">
    <location>
        <begin position="570"/>
        <end position="589"/>
    </location>
</feature>
<dbReference type="CTD" id="20199504"/>
<dbReference type="AlphaFoldDB" id="T1ESF4"/>
<reference evidence="5" key="1">
    <citation type="submission" date="2012-12" db="EMBL/GenBank/DDBJ databases">
        <authorList>
            <person name="Hellsten U."/>
            <person name="Grimwood J."/>
            <person name="Chapman J.A."/>
            <person name="Shapiro H."/>
            <person name="Aerts A."/>
            <person name="Otillar R.P."/>
            <person name="Terry A.Y."/>
            <person name="Boore J.L."/>
            <person name="Simakov O."/>
            <person name="Marletaz F."/>
            <person name="Cho S.-J."/>
            <person name="Edsinger-Gonzales E."/>
            <person name="Havlak P."/>
            <person name="Kuo D.-H."/>
            <person name="Larsson T."/>
            <person name="Lv J."/>
            <person name="Arendt D."/>
            <person name="Savage R."/>
            <person name="Osoegawa K."/>
            <person name="de Jong P."/>
            <person name="Lindberg D.R."/>
            <person name="Seaver E.C."/>
            <person name="Weisblat D.A."/>
            <person name="Putnam N.H."/>
            <person name="Grigoriev I.V."/>
            <person name="Rokhsar D.S."/>
        </authorList>
    </citation>
    <scope>NUCLEOTIDE SEQUENCE</scope>
</reference>
<organism evidence="4 5">
    <name type="scientific">Helobdella robusta</name>
    <name type="common">Californian leech</name>
    <dbReference type="NCBI Taxonomy" id="6412"/>
    <lineage>
        <taxon>Eukaryota</taxon>
        <taxon>Metazoa</taxon>
        <taxon>Spiralia</taxon>
        <taxon>Lophotrochozoa</taxon>
        <taxon>Annelida</taxon>
        <taxon>Clitellata</taxon>
        <taxon>Hirudinea</taxon>
        <taxon>Rhynchobdellida</taxon>
        <taxon>Glossiphoniidae</taxon>
        <taxon>Helobdella</taxon>
    </lineage>
</organism>
<dbReference type="PANTHER" id="PTHR19964:SF92">
    <property type="entry name" value="PATJ HOMOLOG"/>
    <property type="match status" value="1"/>
</dbReference>
<feature type="domain" description="PDZ" evidence="2">
    <location>
        <begin position="50"/>
        <end position="156"/>
    </location>
</feature>
<protein>
    <recommendedName>
        <fullName evidence="2">PDZ domain-containing protein</fullName>
    </recommendedName>
</protein>
<dbReference type="Pfam" id="PF00595">
    <property type="entry name" value="PDZ"/>
    <property type="match status" value="2"/>
</dbReference>
<dbReference type="PROSITE" id="PS50106">
    <property type="entry name" value="PDZ"/>
    <property type="match status" value="2"/>
</dbReference>
<dbReference type="InterPro" id="IPR001478">
    <property type="entry name" value="PDZ"/>
</dbReference>
<dbReference type="RefSeq" id="XP_009022763.1">
    <property type="nucleotide sequence ID" value="XM_009024515.1"/>
</dbReference>
<evidence type="ECO:0000256" key="1">
    <source>
        <dbReference type="SAM" id="MobiDB-lite"/>
    </source>
</evidence>
<accession>T1ESF4</accession>
<dbReference type="EnsemblMetazoa" id="HelroT162256">
    <property type="protein sequence ID" value="HelroP162256"/>
    <property type="gene ID" value="HelroG162256"/>
</dbReference>
<dbReference type="SUPFAM" id="SSF50156">
    <property type="entry name" value="PDZ domain-like"/>
    <property type="match status" value="2"/>
</dbReference>
<feature type="domain" description="PDZ" evidence="2">
    <location>
        <begin position="205"/>
        <end position="248"/>
    </location>
</feature>
<dbReference type="OrthoDB" id="66881at2759"/>